<dbReference type="Gene3D" id="3.20.20.100">
    <property type="entry name" value="NADP-dependent oxidoreductase domain"/>
    <property type="match status" value="1"/>
</dbReference>
<comment type="caution">
    <text evidence="5">The sequence shown here is derived from an EMBL/GenBank/DDBJ whole genome shotgun (WGS) entry which is preliminary data.</text>
</comment>
<keyword evidence="2" id="KW-0521">NADP</keyword>
<evidence type="ECO:0000256" key="1">
    <source>
        <dbReference type="ARBA" id="ARBA00007905"/>
    </source>
</evidence>
<dbReference type="PROSITE" id="PS00798">
    <property type="entry name" value="ALDOKETO_REDUCTASE_1"/>
    <property type="match status" value="1"/>
</dbReference>
<dbReference type="InterPro" id="IPR044494">
    <property type="entry name" value="AKR3C2/3"/>
</dbReference>
<accession>A0ABR1WVW5</accession>
<name>A0ABR1WVW5_9PEZI</name>
<dbReference type="SUPFAM" id="SSF51430">
    <property type="entry name" value="NAD(P)-linked oxidoreductase"/>
    <property type="match status" value="1"/>
</dbReference>
<dbReference type="CDD" id="cd19120">
    <property type="entry name" value="AKR_AKR3C2-3"/>
    <property type="match status" value="1"/>
</dbReference>
<dbReference type="EMBL" id="JAQQWL010000002">
    <property type="protein sequence ID" value="KAK8087303.1"/>
    <property type="molecule type" value="Genomic_DNA"/>
</dbReference>
<keyword evidence="3" id="KW-0560">Oxidoreductase</keyword>
<dbReference type="PIRSF" id="PIRSF000097">
    <property type="entry name" value="AKR"/>
    <property type="match status" value="1"/>
</dbReference>
<evidence type="ECO:0000259" key="4">
    <source>
        <dbReference type="Pfam" id="PF00248"/>
    </source>
</evidence>
<dbReference type="PANTHER" id="PTHR43827:SF3">
    <property type="entry name" value="NADP-DEPENDENT OXIDOREDUCTASE DOMAIN-CONTAINING PROTEIN"/>
    <property type="match status" value="1"/>
</dbReference>
<protein>
    <recommendedName>
        <fullName evidence="4">NADP-dependent oxidoreductase domain-containing protein</fullName>
    </recommendedName>
</protein>
<dbReference type="GeneID" id="92086749"/>
<evidence type="ECO:0000313" key="5">
    <source>
        <dbReference type="EMBL" id="KAK8087303.1"/>
    </source>
</evidence>
<dbReference type="Proteomes" id="UP001480595">
    <property type="component" value="Unassembled WGS sequence"/>
</dbReference>
<keyword evidence="6" id="KW-1185">Reference proteome</keyword>
<dbReference type="InterPro" id="IPR020471">
    <property type="entry name" value="AKR"/>
</dbReference>
<dbReference type="Pfam" id="PF00248">
    <property type="entry name" value="Aldo_ket_red"/>
    <property type="match status" value="1"/>
</dbReference>
<evidence type="ECO:0000256" key="2">
    <source>
        <dbReference type="ARBA" id="ARBA00022857"/>
    </source>
</evidence>
<reference evidence="5 6" key="1">
    <citation type="submission" date="2023-01" db="EMBL/GenBank/DDBJ databases">
        <title>Analysis of 21 Apiospora genomes using comparative genomics revels a genus with tremendous synthesis potential of carbohydrate active enzymes and secondary metabolites.</title>
        <authorList>
            <person name="Sorensen T."/>
        </authorList>
    </citation>
    <scope>NUCLEOTIDE SEQUENCE [LARGE SCALE GENOMIC DNA]</scope>
    <source>
        <strain evidence="5 6">CBS 135458</strain>
    </source>
</reference>
<comment type="similarity">
    <text evidence="1">Belongs to the aldo/keto reductase family.</text>
</comment>
<gene>
    <name evidence="5" type="ORF">PG994_002277</name>
</gene>
<dbReference type="InterPro" id="IPR018170">
    <property type="entry name" value="Aldo/ket_reductase_CS"/>
</dbReference>
<dbReference type="PRINTS" id="PR00069">
    <property type="entry name" value="ALDKETRDTASE"/>
</dbReference>
<sequence>MARRIPTARLNNSQEIPVMGFGTGTVWYKPDPTVGFSQDAVEMVKAAIAAGYRHLDSAELYYTEEELGVAIKECGVPRDELFITTKVYQGVGNIPQALESSLKKLQVDHVDLYLLHDPYKTMAEGVTLEDAWKDMETLQRACKTKAIGVSSFLRPHLEKILKVAEIKPAVNQIEFHPYYQRTEDYVRWVQQQGIAVQSFMGLAPITWGKGGPLDGVLSEIAARHGVPESAVLFRWTLNQDVISITTARTVSRFEDYLQALDLQLSEEEMERISTVGRSHHLRVYLNEHFSSDDRS</sequence>
<evidence type="ECO:0000313" key="6">
    <source>
        <dbReference type="Proteomes" id="UP001480595"/>
    </source>
</evidence>
<dbReference type="InterPro" id="IPR023210">
    <property type="entry name" value="NADP_OxRdtase_dom"/>
</dbReference>
<dbReference type="InterPro" id="IPR036812">
    <property type="entry name" value="NAD(P)_OxRdtase_dom_sf"/>
</dbReference>
<organism evidence="5 6">
    <name type="scientific">Apiospora phragmitis</name>
    <dbReference type="NCBI Taxonomy" id="2905665"/>
    <lineage>
        <taxon>Eukaryota</taxon>
        <taxon>Fungi</taxon>
        <taxon>Dikarya</taxon>
        <taxon>Ascomycota</taxon>
        <taxon>Pezizomycotina</taxon>
        <taxon>Sordariomycetes</taxon>
        <taxon>Xylariomycetidae</taxon>
        <taxon>Amphisphaeriales</taxon>
        <taxon>Apiosporaceae</taxon>
        <taxon>Apiospora</taxon>
    </lineage>
</organism>
<evidence type="ECO:0000256" key="3">
    <source>
        <dbReference type="ARBA" id="ARBA00023002"/>
    </source>
</evidence>
<dbReference type="RefSeq" id="XP_066721827.1">
    <property type="nucleotide sequence ID" value="XM_066853686.1"/>
</dbReference>
<dbReference type="PANTHER" id="PTHR43827">
    <property type="entry name" value="2,5-DIKETO-D-GLUCONIC ACID REDUCTASE"/>
    <property type="match status" value="1"/>
</dbReference>
<proteinExistence type="inferred from homology"/>
<feature type="domain" description="NADP-dependent oxidoreductase" evidence="4">
    <location>
        <begin position="20"/>
        <end position="274"/>
    </location>
</feature>